<sequence>MSVTLHTDLGDIKLEIFCESTPLAAENFLALCASDYYNGCLIHRNIKGFMVQMGDPTGTGKGGSSIYPTQTFPDEIRPTLRHNTRGILSMANANKPNTNKSQFFITYDKHPHLDGKYTVFGKVIDGWETLDRLEGCEVDGKYRPLPGKEVRLKDVTIHANPLAEQ</sequence>
<dbReference type="OMA" id="VPFHRVM"/>
<name>A0A0E9NI44_SAICN</name>
<evidence type="ECO:0000256" key="4">
    <source>
        <dbReference type="ARBA" id="ARBA00038286"/>
    </source>
</evidence>
<dbReference type="PIRSF" id="PIRSF001467">
    <property type="entry name" value="Peptidylpro_ismrse"/>
    <property type="match status" value="1"/>
</dbReference>
<dbReference type="EC" id="5.2.1.8" evidence="5"/>
<dbReference type="InterPro" id="IPR002130">
    <property type="entry name" value="Cyclophilin-type_PPIase_dom"/>
</dbReference>
<dbReference type="Proteomes" id="UP000033140">
    <property type="component" value="Unassembled WGS sequence"/>
</dbReference>
<comment type="similarity">
    <text evidence="4">Belongs to the cyclophilin-type PPIase family. PPIL3 subfamily.</text>
</comment>
<dbReference type="AlphaFoldDB" id="A0A0E9NI44"/>
<evidence type="ECO:0000313" key="7">
    <source>
        <dbReference type="EMBL" id="GAO49514.1"/>
    </source>
</evidence>
<keyword evidence="2 5" id="KW-0697">Rotamase</keyword>
<gene>
    <name evidence="7" type="ORF">G7K_3663-t1</name>
</gene>
<dbReference type="InterPro" id="IPR029000">
    <property type="entry name" value="Cyclophilin-like_dom_sf"/>
</dbReference>
<dbReference type="Pfam" id="PF00160">
    <property type="entry name" value="Pro_isomerase"/>
    <property type="match status" value="1"/>
</dbReference>
<dbReference type="InterPro" id="IPR044666">
    <property type="entry name" value="Cyclophilin_A-like"/>
</dbReference>
<dbReference type="PANTHER" id="PTHR45625:SF2">
    <property type="entry name" value="PEPTIDYL-PROLYL CIS-TRANS ISOMERASE-LIKE 3"/>
    <property type="match status" value="1"/>
</dbReference>
<dbReference type="OrthoDB" id="271386at2759"/>
<evidence type="ECO:0000256" key="3">
    <source>
        <dbReference type="ARBA" id="ARBA00023235"/>
    </source>
</evidence>
<dbReference type="GO" id="GO:0003755">
    <property type="term" value="F:peptidyl-prolyl cis-trans isomerase activity"/>
    <property type="evidence" value="ECO:0007669"/>
    <property type="project" value="UniProtKB-UniRule"/>
</dbReference>
<reference evidence="7 8" key="1">
    <citation type="journal article" date="2011" name="J. Gen. Appl. Microbiol.">
        <title>Draft genome sequencing of the enigmatic yeast Saitoella complicata.</title>
        <authorList>
            <person name="Nishida H."/>
            <person name="Hamamoto M."/>
            <person name="Sugiyama J."/>
        </authorList>
    </citation>
    <scope>NUCLEOTIDE SEQUENCE [LARGE SCALE GENOMIC DNA]</scope>
    <source>
        <strain evidence="7 8">NRRL Y-17804</strain>
    </source>
</reference>
<feature type="domain" description="PPIase cyclophilin-type" evidence="6">
    <location>
        <begin position="6"/>
        <end position="157"/>
    </location>
</feature>
<evidence type="ECO:0000256" key="2">
    <source>
        <dbReference type="ARBA" id="ARBA00023110"/>
    </source>
</evidence>
<comment type="function">
    <text evidence="5">PPIases accelerate the folding of proteins. It catalyzes the cis-trans isomerization of proline imidic peptide bonds in oligopeptides.</text>
</comment>
<proteinExistence type="inferred from homology"/>
<protein>
    <recommendedName>
        <fullName evidence="5">Peptidyl-prolyl cis-trans isomerase</fullName>
        <shortName evidence="5">PPIase</shortName>
        <ecNumber evidence="5">5.2.1.8</ecNumber>
    </recommendedName>
</protein>
<accession>A0A0E9NI44</accession>
<dbReference type="RefSeq" id="XP_019023245.1">
    <property type="nucleotide sequence ID" value="XM_019171262.1"/>
</dbReference>
<dbReference type="EMBL" id="BACD03000023">
    <property type="protein sequence ID" value="GAO49514.1"/>
    <property type="molecule type" value="Genomic_DNA"/>
</dbReference>
<evidence type="ECO:0000256" key="1">
    <source>
        <dbReference type="ARBA" id="ARBA00000971"/>
    </source>
</evidence>
<reference evidence="7 8" key="2">
    <citation type="journal article" date="2014" name="J. Gen. Appl. Microbiol.">
        <title>The early diverging ascomycetous budding yeast Saitoella complicata has three histone deacetylases belonging to the Clr6, Hos2, and Rpd3 lineages.</title>
        <authorList>
            <person name="Nishida H."/>
            <person name="Matsumoto T."/>
            <person name="Kondo S."/>
            <person name="Hamamoto M."/>
            <person name="Yoshikawa H."/>
        </authorList>
    </citation>
    <scope>NUCLEOTIDE SEQUENCE [LARGE SCALE GENOMIC DNA]</scope>
    <source>
        <strain evidence="7 8">NRRL Y-17804</strain>
    </source>
</reference>
<evidence type="ECO:0000256" key="5">
    <source>
        <dbReference type="RuleBase" id="RU363019"/>
    </source>
</evidence>
<evidence type="ECO:0000259" key="6">
    <source>
        <dbReference type="PROSITE" id="PS50072"/>
    </source>
</evidence>
<evidence type="ECO:0000313" key="8">
    <source>
        <dbReference type="Proteomes" id="UP000033140"/>
    </source>
</evidence>
<dbReference type="STRING" id="698492.A0A0E9NI44"/>
<organism evidence="7 8">
    <name type="scientific">Saitoella complicata (strain BCRC 22490 / CBS 7301 / JCM 7358 / NBRC 10748 / NRRL Y-17804)</name>
    <dbReference type="NCBI Taxonomy" id="698492"/>
    <lineage>
        <taxon>Eukaryota</taxon>
        <taxon>Fungi</taxon>
        <taxon>Dikarya</taxon>
        <taxon>Ascomycota</taxon>
        <taxon>Taphrinomycotina</taxon>
        <taxon>Taphrinomycotina incertae sedis</taxon>
        <taxon>Saitoella</taxon>
    </lineage>
</organism>
<reference evidence="7 8" key="3">
    <citation type="journal article" date="2015" name="Genome Announc.">
        <title>Draft Genome Sequence of the Archiascomycetous Yeast Saitoella complicata.</title>
        <authorList>
            <person name="Yamauchi K."/>
            <person name="Kondo S."/>
            <person name="Hamamoto M."/>
            <person name="Takahashi Y."/>
            <person name="Ogura Y."/>
            <person name="Hayashi T."/>
            <person name="Nishida H."/>
        </authorList>
    </citation>
    <scope>NUCLEOTIDE SEQUENCE [LARGE SCALE GENOMIC DNA]</scope>
    <source>
        <strain evidence="7 8">NRRL Y-17804</strain>
    </source>
</reference>
<dbReference type="PANTHER" id="PTHR45625">
    <property type="entry name" value="PEPTIDYL-PROLYL CIS-TRANS ISOMERASE-RELATED"/>
    <property type="match status" value="1"/>
</dbReference>
<dbReference type="InterPro" id="IPR024936">
    <property type="entry name" value="Cyclophilin-type_PPIase"/>
</dbReference>
<dbReference type="Gene3D" id="2.40.100.10">
    <property type="entry name" value="Cyclophilin-like"/>
    <property type="match status" value="1"/>
</dbReference>
<keyword evidence="3 5" id="KW-0413">Isomerase</keyword>
<comment type="caution">
    <text evidence="7">The sequence shown here is derived from an EMBL/GenBank/DDBJ whole genome shotgun (WGS) entry which is preliminary data.</text>
</comment>
<comment type="catalytic activity">
    <reaction evidence="1 5">
        <text>[protein]-peptidylproline (omega=180) = [protein]-peptidylproline (omega=0)</text>
        <dbReference type="Rhea" id="RHEA:16237"/>
        <dbReference type="Rhea" id="RHEA-COMP:10747"/>
        <dbReference type="Rhea" id="RHEA-COMP:10748"/>
        <dbReference type="ChEBI" id="CHEBI:83833"/>
        <dbReference type="ChEBI" id="CHEBI:83834"/>
        <dbReference type="EC" id="5.2.1.8"/>
    </reaction>
</comment>
<dbReference type="SUPFAM" id="SSF50891">
    <property type="entry name" value="Cyclophilin-like"/>
    <property type="match status" value="1"/>
</dbReference>
<dbReference type="PROSITE" id="PS50072">
    <property type="entry name" value="CSA_PPIASE_2"/>
    <property type="match status" value="1"/>
</dbReference>
<keyword evidence="8" id="KW-1185">Reference proteome</keyword>
<dbReference type="FunFam" id="2.40.100.10:FF:000012">
    <property type="entry name" value="Peptidyl-prolyl cis-trans isomerase"/>
    <property type="match status" value="1"/>
</dbReference>
<dbReference type="CDD" id="cd01928">
    <property type="entry name" value="Cyclophilin_PPIL3_like"/>
    <property type="match status" value="1"/>
</dbReference>
<dbReference type="PRINTS" id="PR00153">
    <property type="entry name" value="CSAPPISMRASE"/>
</dbReference>
<dbReference type="GO" id="GO:0071013">
    <property type="term" value="C:catalytic step 2 spliceosome"/>
    <property type="evidence" value="ECO:0007669"/>
    <property type="project" value="TreeGrafter"/>
</dbReference>